<protein>
    <recommendedName>
        <fullName evidence="3">STAS/SEC14 domain-containing protein</fullName>
    </recommendedName>
</protein>
<comment type="caution">
    <text evidence="1">The sequence shown here is derived from an EMBL/GenBank/DDBJ whole genome shotgun (WGS) entry which is preliminary data.</text>
</comment>
<dbReference type="RefSeq" id="WP_148783551.1">
    <property type="nucleotide sequence ID" value="NZ_VNHU01000011.1"/>
</dbReference>
<dbReference type="EMBL" id="VNHU01000011">
    <property type="protein sequence ID" value="TYP70842.1"/>
    <property type="molecule type" value="Genomic_DNA"/>
</dbReference>
<reference evidence="1 2" key="1">
    <citation type="submission" date="2019-07" db="EMBL/GenBank/DDBJ databases">
        <title>Genomic Encyclopedia of Archaeal and Bacterial Type Strains, Phase II (KMG-II): from individual species to whole genera.</title>
        <authorList>
            <person name="Goeker M."/>
        </authorList>
    </citation>
    <scope>NUCLEOTIDE SEQUENCE [LARGE SCALE GENOMIC DNA]</scope>
    <source>
        <strain evidence="1 2">DSM 17527</strain>
    </source>
</reference>
<dbReference type="Proteomes" id="UP000324376">
    <property type="component" value="Unassembled WGS sequence"/>
</dbReference>
<evidence type="ECO:0000313" key="2">
    <source>
        <dbReference type="Proteomes" id="UP000324376"/>
    </source>
</evidence>
<sequence>MITAADKTLIHTCNLEVGTFYFYKNFVVSEINEGVVFNFAKAEKLFELCNCYYGKTTPFVYLAHRINSYSFVPTDHFKSTALFPNLKGYGVIVYNLTQERIAALEKSFMNKPMRVFDNFQQAIIWVDSLITSD</sequence>
<name>A0A5S5BXD6_9FLAO</name>
<keyword evidence="2" id="KW-1185">Reference proteome</keyword>
<dbReference type="OrthoDB" id="1144359at2"/>
<dbReference type="AlphaFoldDB" id="A0A5S5BXD6"/>
<evidence type="ECO:0000313" key="1">
    <source>
        <dbReference type="EMBL" id="TYP70842.1"/>
    </source>
</evidence>
<accession>A0A5S5BXD6</accession>
<proteinExistence type="predicted"/>
<evidence type="ECO:0008006" key="3">
    <source>
        <dbReference type="Google" id="ProtNLM"/>
    </source>
</evidence>
<gene>
    <name evidence="1" type="ORF">BD809_11110</name>
</gene>
<organism evidence="1 2">
    <name type="scientific">Aquimarina intermedia</name>
    <dbReference type="NCBI Taxonomy" id="350814"/>
    <lineage>
        <taxon>Bacteria</taxon>
        <taxon>Pseudomonadati</taxon>
        <taxon>Bacteroidota</taxon>
        <taxon>Flavobacteriia</taxon>
        <taxon>Flavobacteriales</taxon>
        <taxon>Flavobacteriaceae</taxon>
        <taxon>Aquimarina</taxon>
    </lineage>
</organism>